<sequence>EAAIMAQIIGMQNGQTTGTEAPPTGEQQGGMVNPQGIPPQPQELGATGTGGGNIGTGAVPQSGEAEFSGTPRAVEG</sequence>
<evidence type="ECO:0000313" key="2">
    <source>
        <dbReference type="EMBL" id="SVC39473.1"/>
    </source>
</evidence>
<organism evidence="2">
    <name type="scientific">marine metagenome</name>
    <dbReference type="NCBI Taxonomy" id="408172"/>
    <lineage>
        <taxon>unclassified sequences</taxon>
        <taxon>metagenomes</taxon>
        <taxon>ecological metagenomes</taxon>
    </lineage>
</organism>
<dbReference type="EMBL" id="UINC01088873">
    <property type="protein sequence ID" value="SVC39473.1"/>
    <property type="molecule type" value="Genomic_DNA"/>
</dbReference>
<name>A0A382LSS0_9ZZZZ</name>
<accession>A0A382LSS0</accession>
<evidence type="ECO:0000256" key="1">
    <source>
        <dbReference type="SAM" id="MobiDB-lite"/>
    </source>
</evidence>
<feature type="region of interest" description="Disordered" evidence="1">
    <location>
        <begin position="9"/>
        <end position="76"/>
    </location>
</feature>
<gene>
    <name evidence="2" type="ORF">METZ01_LOCUS292327</name>
</gene>
<reference evidence="2" key="1">
    <citation type="submission" date="2018-05" db="EMBL/GenBank/DDBJ databases">
        <authorList>
            <person name="Lanie J.A."/>
            <person name="Ng W.-L."/>
            <person name="Kazmierczak K.M."/>
            <person name="Andrzejewski T.M."/>
            <person name="Davidsen T.M."/>
            <person name="Wayne K.J."/>
            <person name="Tettelin H."/>
            <person name="Glass J.I."/>
            <person name="Rusch D."/>
            <person name="Podicherti R."/>
            <person name="Tsui H.-C.T."/>
            <person name="Winkler M.E."/>
        </authorList>
    </citation>
    <scope>NUCLEOTIDE SEQUENCE</scope>
</reference>
<dbReference type="AlphaFoldDB" id="A0A382LSS0"/>
<feature type="non-terminal residue" evidence="2">
    <location>
        <position position="1"/>
    </location>
</feature>
<proteinExistence type="predicted"/>
<feature type="compositionally biased region" description="Polar residues" evidence="1">
    <location>
        <begin position="10"/>
        <end position="19"/>
    </location>
</feature>
<protein>
    <submittedName>
        <fullName evidence="2">Uncharacterized protein</fullName>
    </submittedName>
</protein>